<feature type="domain" description="CAAX prenyl protease 2/Lysostaphin resistance protein A-like" evidence="3">
    <location>
        <begin position="136"/>
        <end position="227"/>
    </location>
</feature>
<feature type="transmembrane region" description="Helical" evidence="2">
    <location>
        <begin position="60"/>
        <end position="80"/>
    </location>
</feature>
<dbReference type="InterPro" id="IPR014346">
    <property type="entry name" value="Prenyl_protease-related"/>
</dbReference>
<keyword evidence="2" id="KW-0472">Membrane</keyword>
<dbReference type="EMBL" id="JACHXD010000006">
    <property type="protein sequence ID" value="MBB3119597.1"/>
    <property type="molecule type" value="Genomic_DNA"/>
</dbReference>
<dbReference type="NCBIfam" id="TIGR03008">
    <property type="entry name" value="pepcterm_CAAX"/>
    <property type="match status" value="1"/>
</dbReference>
<evidence type="ECO:0000259" key="3">
    <source>
        <dbReference type="Pfam" id="PF02517"/>
    </source>
</evidence>
<reference evidence="4 5" key="1">
    <citation type="submission" date="2020-08" db="EMBL/GenBank/DDBJ databases">
        <title>Genomic Encyclopedia of Type Strains, Phase III (KMG-III): the genomes of soil and plant-associated and newly described type strains.</title>
        <authorList>
            <person name="Whitman W."/>
        </authorList>
    </citation>
    <scope>NUCLEOTIDE SEQUENCE [LARGE SCALE GENOMIC DNA]</scope>
    <source>
        <strain evidence="4 5">CECT 8897</strain>
    </source>
</reference>
<gene>
    <name evidence="4" type="ORF">FHS03_002649</name>
</gene>
<accession>A0A7W5BAI6</accession>
<keyword evidence="2" id="KW-0812">Transmembrane</keyword>
<evidence type="ECO:0000313" key="4">
    <source>
        <dbReference type="EMBL" id="MBB3119597.1"/>
    </source>
</evidence>
<evidence type="ECO:0000313" key="5">
    <source>
        <dbReference type="Proteomes" id="UP000541535"/>
    </source>
</evidence>
<dbReference type="PANTHER" id="PTHR43592:SF15">
    <property type="entry name" value="CAAX AMINO TERMINAL PROTEASE FAMILY PROTEIN"/>
    <property type="match status" value="1"/>
</dbReference>
<keyword evidence="2" id="KW-1133">Transmembrane helix</keyword>
<name>A0A7W5BAI6_9BURK</name>
<dbReference type="InterPro" id="IPR003675">
    <property type="entry name" value="Rce1/LyrA-like_dom"/>
</dbReference>
<keyword evidence="5" id="KW-1185">Reference proteome</keyword>
<feature type="region of interest" description="Disordered" evidence="1">
    <location>
        <begin position="1"/>
        <end position="23"/>
    </location>
</feature>
<feature type="transmembrane region" description="Helical" evidence="2">
    <location>
        <begin position="220"/>
        <end position="242"/>
    </location>
</feature>
<comment type="caution">
    <text evidence="4">The sequence shown here is derived from an EMBL/GenBank/DDBJ whole genome shotgun (WGS) entry which is preliminary data.</text>
</comment>
<feature type="transmembrane region" description="Helical" evidence="2">
    <location>
        <begin position="137"/>
        <end position="160"/>
    </location>
</feature>
<evidence type="ECO:0000256" key="2">
    <source>
        <dbReference type="SAM" id="Phobius"/>
    </source>
</evidence>
<dbReference type="Pfam" id="PF02517">
    <property type="entry name" value="Rce1-like"/>
    <property type="match status" value="1"/>
</dbReference>
<dbReference type="Proteomes" id="UP000541535">
    <property type="component" value="Unassembled WGS sequence"/>
</dbReference>
<proteinExistence type="predicted"/>
<feature type="transmembrane region" description="Helical" evidence="2">
    <location>
        <begin position="92"/>
        <end position="117"/>
    </location>
</feature>
<feature type="transmembrane region" description="Helical" evidence="2">
    <location>
        <begin position="28"/>
        <end position="48"/>
    </location>
</feature>
<dbReference type="AlphaFoldDB" id="A0A7W5BAI6"/>
<dbReference type="GO" id="GO:0004175">
    <property type="term" value="F:endopeptidase activity"/>
    <property type="evidence" value="ECO:0007669"/>
    <property type="project" value="UniProtKB-ARBA"/>
</dbReference>
<evidence type="ECO:0000256" key="1">
    <source>
        <dbReference type="SAM" id="MobiDB-lite"/>
    </source>
</evidence>
<organism evidence="4 5">
    <name type="scientific">Pseudoduganella violacea</name>
    <dbReference type="NCBI Taxonomy" id="1715466"/>
    <lineage>
        <taxon>Bacteria</taxon>
        <taxon>Pseudomonadati</taxon>
        <taxon>Pseudomonadota</taxon>
        <taxon>Betaproteobacteria</taxon>
        <taxon>Burkholderiales</taxon>
        <taxon>Oxalobacteraceae</taxon>
        <taxon>Telluria group</taxon>
        <taxon>Pseudoduganella</taxon>
    </lineage>
</organism>
<sequence length="243" mass="26778">MKTQQSDPTRPAAAQPAGPDSAPARQPALVRILPFAAYMACIAIADLLDRFGLAAAELRWLYAVKIGVVLALLFACRRHYRELAWQPLGARGWLAAVASGLLVLLLWVHLDAAWMQIGTPAGFDPRGAGGQIDWPLALVRIAGAALVVPLMEELFWRSFLLRWLERADFLKVNPAHVKFKAFIVTVILFGLEHHLWFAGMVAGAAYGLVYMRSQNLWSPIIAHAVTNGGLGVWVLMTGNWSFW</sequence>
<dbReference type="GO" id="GO:0080120">
    <property type="term" value="P:CAAX-box protein maturation"/>
    <property type="evidence" value="ECO:0007669"/>
    <property type="project" value="UniProtKB-ARBA"/>
</dbReference>
<dbReference type="PANTHER" id="PTHR43592">
    <property type="entry name" value="CAAX AMINO TERMINAL PROTEASE"/>
    <property type="match status" value="1"/>
</dbReference>
<protein>
    <recommendedName>
        <fullName evidence="3">CAAX prenyl protease 2/Lysostaphin resistance protein A-like domain-containing protein</fullName>
    </recommendedName>
</protein>
<dbReference type="RefSeq" id="WP_183441409.1">
    <property type="nucleotide sequence ID" value="NZ_JACHXD010000006.1"/>
</dbReference>
<feature type="transmembrane region" description="Helical" evidence="2">
    <location>
        <begin position="181"/>
        <end position="208"/>
    </location>
</feature>